<dbReference type="PANTHER" id="PTHR24305:SF227">
    <property type="entry name" value="P450, PUTATIVE (EUROFUNG)-RELATED"/>
    <property type="match status" value="1"/>
</dbReference>
<protein>
    <submittedName>
        <fullName evidence="6">Cytochrome P450 4V2</fullName>
    </submittedName>
</protein>
<keyword evidence="1 4" id="KW-0349">Heme</keyword>
<dbReference type="AlphaFoldDB" id="A0AAJ0BI06"/>
<dbReference type="Proteomes" id="UP001239445">
    <property type="component" value="Unassembled WGS sequence"/>
</dbReference>
<dbReference type="GO" id="GO:0016705">
    <property type="term" value="F:oxidoreductase activity, acting on paired donors, with incorporation or reduction of molecular oxygen"/>
    <property type="evidence" value="ECO:0007669"/>
    <property type="project" value="InterPro"/>
</dbReference>
<dbReference type="InterPro" id="IPR001128">
    <property type="entry name" value="Cyt_P450"/>
</dbReference>
<comment type="caution">
    <text evidence="6">The sequence shown here is derived from an EMBL/GenBank/DDBJ whole genome shotgun (WGS) entry which is preliminary data.</text>
</comment>
<dbReference type="GO" id="GO:0020037">
    <property type="term" value="F:heme binding"/>
    <property type="evidence" value="ECO:0007669"/>
    <property type="project" value="InterPro"/>
</dbReference>
<dbReference type="InterPro" id="IPR050121">
    <property type="entry name" value="Cytochrome_P450_monoxygenase"/>
</dbReference>
<sequence>MFPIHLTTLASLGAGYLLSSGRIPDLPRVGFFVAFTATWLLQLLVWFAWAVILYPRFFSPLRHLPLVQGGSWYNGQWKVMVDNPTGKPQIDWINSVPNDGIIRYLGPLNAERLMITSPKALAEVLTTKSYDFEKPQPLRYFLGHILGFGLFFSEGNDHRVQRRKLMPAFSFRHTKDLYPVFWSKSRECVQAMMEAIKSEHKPSVPGGEDRDPNVVEIGGWASRATLDIIGVAGMGRDFEAIKNPNNELSQTYQRIFRPDQGERILGFLGQFLPGWFLEALPIKRNSEIHQAARYIRATCADMIREKKQKLARKEFTGVDILSVALESGGFDDENLIDQIMTFLLAGHETTASSMTWAIYLLAKYPHIQTKLRNEIRERLPPLDDSDGDGAAMVSSMDIDKMPYLNAVCSEVLRYIAPVPILSRDTACNTTIQGHFVPKGTRIILSPWAINKSTAMWGAGADQFDPERWIAKSEQDRHAANGGAESNYAFMTFLHGPRSCIGREFARAEFACLLASWVGRFEFEVYNKEDLDEDKIEIKGGITARPAKGMHIKLTALDGW</sequence>
<dbReference type="FunFam" id="1.10.630.10:FF:000051">
    <property type="entry name" value="Cytochrome P450 monooxygenase (Fum15)"/>
    <property type="match status" value="1"/>
</dbReference>
<evidence type="ECO:0000256" key="4">
    <source>
        <dbReference type="PIRSR" id="PIRSR602401-1"/>
    </source>
</evidence>
<keyword evidence="5" id="KW-1133">Transmembrane helix</keyword>
<evidence type="ECO:0000256" key="3">
    <source>
        <dbReference type="ARBA" id="ARBA00023004"/>
    </source>
</evidence>
<dbReference type="PRINTS" id="PR00463">
    <property type="entry name" value="EP450I"/>
</dbReference>
<feature type="transmembrane region" description="Helical" evidence="5">
    <location>
        <begin position="31"/>
        <end position="54"/>
    </location>
</feature>
<keyword evidence="5" id="KW-0472">Membrane</keyword>
<accession>A0AAJ0BI06</accession>
<dbReference type="SUPFAM" id="SSF48264">
    <property type="entry name" value="Cytochrome P450"/>
    <property type="match status" value="1"/>
</dbReference>
<keyword evidence="5" id="KW-0812">Transmembrane</keyword>
<dbReference type="PRINTS" id="PR00385">
    <property type="entry name" value="P450"/>
</dbReference>
<keyword evidence="7" id="KW-1185">Reference proteome</keyword>
<gene>
    <name evidence="6" type="ORF">QBC47DRAFT_158161</name>
</gene>
<dbReference type="GO" id="GO:0004497">
    <property type="term" value="F:monooxygenase activity"/>
    <property type="evidence" value="ECO:0007669"/>
    <property type="project" value="InterPro"/>
</dbReference>
<evidence type="ECO:0000256" key="1">
    <source>
        <dbReference type="ARBA" id="ARBA00022617"/>
    </source>
</evidence>
<dbReference type="PANTHER" id="PTHR24305">
    <property type="entry name" value="CYTOCHROME P450"/>
    <property type="match status" value="1"/>
</dbReference>
<keyword evidence="2 4" id="KW-0479">Metal-binding</keyword>
<dbReference type="InterPro" id="IPR002401">
    <property type="entry name" value="Cyt_P450_E_grp-I"/>
</dbReference>
<comment type="cofactor">
    <cofactor evidence="4">
        <name>heme</name>
        <dbReference type="ChEBI" id="CHEBI:30413"/>
    </cofactor>
</comment>
<dbReference type="Pfam" id="PF00067">
    <property type="entry name" value="p450"/>
    <property type="match status" value="1"/>
</dbReference>
<evidence type="ECO:0000313" key="6">
    <source>
        <dbReference type="EMBL" id="KAK1757519.1"/>
    </source>
</evidence>
<proteinExistence type="predicted"/>
<dbReference type="GO" id="GO:0005506">
    <property type="term" value="F:iron ion binding"/>
    <property type="evidence" value="ECO:0007669"/>
    <property type="project" value="InterPro"/>
</dbReference>
<evidence type="ECO:0000313" key="7">
    <source>
        <dbReference type="Proteomes" id="UP001239445"/>
    </source>
</evidence>
<keyword evidence="3 4" id="KW-0408">Iron</keyword>
<dbReference type="CDD" id="cd11069">
    <property type="entry name" value="CYP_FUM15-like"/>
    <property type="match status" value="1"/>
</dbReference>
<name>A0AAJ0BI06_9PEZI</name>
<dbReference type="Gene3D" id="1.10.630.10">
    <property type="entry name" value="Cytochrome P450"/>
    <property type="match status" value="1"/>
</dbReference>
<reference evidence="6" key="1">
    <citation type="submission" date="2023-06" db="EMBL/GenBank/DDBJ databases">
        <title>Genome-scale phylogeny and comparative genomics of the fungal order Sordariales.</title>
        <authorList>
            <consortium name="Lawrence Berkeley National Laboratory"/>
            <person name="Hensen N."/>
            <person name="Bonometti L."/>
            <person name="Westerberg I."/>
            <person name="Brannstrom I.O."/>
            <person name="Guillou S."/>
            <person name="Cros-Aarteil S."/>
            <person name="Calhoun S."/>
            <person name="Haridas S."/>
            <person name="Kuo A."/>
            <person name="Mondo S."/>
            <person name="Pangilinan J."/>
            <person name="Riley R."/>
            <person name="Labutti K."/>
            <person name="Andreopoulos B."/>
            <person name="Lipzen A."/>
            <person name="Chen C."/>
            <person name="Yanf M."/>
            <person name="Daum C."/>
            <person name="Ng V."/>
            <person name="Clum A."/>
            <person name="Steindorff A."/>
            <person name="Ohm R."/>
            <person name="Martin F."/>
            <person name="Silar P."/>
            <person name="Natvig D."/>
            <person name="Lalanne C."/>
            <person name="Gautier V."/>
            <person name="Ament-Velasquez S.L."/>
            <person name="Kruys A."/>
            <person name="Hutchinson M.I."/>
            <person name="Powell A.J."/>
            <person name="Barry K."/>
            <person name="Miller A.N."/>
            <person name="Grigoriev I.V."/>
            <person name="Debuchy R."/>
            <person name="Gladieux P."/>
            <person name="Thoren M.H."/>
            <person name="Johannesson H."/>
        </authorList>
    </citation>
    <scope>NUCLEOTIDE SEQUENCE</scope>
    <source>
        <strain evidence="6">PSN4</strain>
    </source>
</reference>
<dbReference type="InterPro" id="IPR036396">
    <property type="entry name" value="Cyt_P450_sf"/>
</dbReference>
<evidence type="ECO:0000256" key="5">
    <source>
        <dbReference type="SAM" id="Phobius"/>
    </source>
</evidence>
<dbReference type="EMBL" id="MU839830">
    <property type="protein sequence ID" value="KAK1757519.1"/>
    <property type="molecule type" value="Genomic_DNA"/>
</dbReference>
<evidence type="ECO:0000256" key="2">
    <source>
        <dbReference type="ARBA" id="ARBA00022723"/>
    </source>
</evidence>
<feature type="binding site" description="axial binding residue" evidence="4">
    <location>
        <position position="499"/>
    </location>
    <ligand>
        <name>heme</name>
        <dbReference type="ChEBI" id="CHEBI:30413"/>
    </ligand>
    <ligandPart>
        <name>Fe</name>
        <dbReference type="ChEBI" id="CHEBI:18248"/>
    </ligandPart>
</feature>
<organism evidence="6 7">
    <name type="scientific">Echria macrotheca</name>
    <dbReference type="NCBI Taxonomy" id="438768"/>
    <lineage>
        <taxon>Eukaryota</taxon>
        <taxon>Fungi</taxon>
        <taxon>Dikarya</taxon>
        <taxon>Ascomycota</taxon>
        <taxon>Pezizomycotina</taxon>
        <taxon>Sordariomycetes</taxon>
        <taxon>Sordariomycetidae</taxon>
        <taxon>Sordariales</taxon>
        <taxon>Schizotheciaceae</taxon>
        <taxon>Echria</taxon>
    </lineage>
</organism>